<comment type="caution">
    <text evidence="1">The sequence shown here is derived from an EMBL/GenBank/DDBJ whole genome shotgun (WGS) entry which is preliminary data.</text>
</comment>
<accession>X0XK84</accession>
<protein>
    <submittedName>
        <fullName evidence="1">Uncharacterized protein</fullName>
    </submittedName>
</protein>
<sequence length="55" mass="6285">MEEDEKIQYAIENTEVVRPPEQSLATFGTCNIYYYLVTELMESANVVREGRVIAA</sequence>
<dbReference type="AlphaFoldDB" id="X0XK84"/>
<evidence type="ECO:0000313" key="1">
    <source>
        <dbReference type="EMBL" id="GAG37043.1"/>
    </source>
</evidence>
<name>X0XK84_9ZZZZ</name>
<gene>
    <name evidence="1" type="ORF">S01H1_61810</name>
</gene>
<reference evidence="1" key="1">
    <citation type="journal article" date="2014" name="Front. Microbiol.">
        <title>High frequency of phylogenetically diverse reductive dehalogenase-homologous genes in deep subseafloor sedimentary metagenomes.</title>
        <authorList>
            <person name="Kawai M."/>
            <person name="Futagami T."/>
            <person name="Toyoda A."/>
            <person name="Takaki Y."/>
            <person name="Nishi S."/>
            <person name="Hori S."/>
            <person name="Arai W."/>
            <person name="Tsubouchi T."/>
            <person name="Morono Y."/>
            <person name="Uchiyama I."/>
            <person name="Ito T."/>
            <person name="Fujiyama A."/>
            <person name="Inagaki F."/>
            <person name="Takami H."/>
        </authorList>
    </citation>
    <scope>NUCLEOTIDE SEQUENCE</scope>
    <source>
        <strain evidence="1">Expedition CK06-06</strain>
    </source>
</reference>
<organism evidence="1">
    <name type="scientific">marine sediment metagenome</name>
    <dbReference type="NCBI Taxonomy" id="412755"/>
    <lineage>
        <taxon>unclassified sequences</taxon>
        <taxon>metagenomes</taxon>
        <taxon>ecological metagenomes</taxon>
    </lineage>
</organism>
<dbReference type="EMBL" id="BARS01040560">
    <property type="protein sequence ID" value="GAG37043.1"/>
    <property type="molecule type" value="Genomic_DNA"/>
</dbReference>
<feature type="non-terminal residue" evidence="1">
    <location>
        <position position="55"/>
    </location>
</feature>
<proteinExistence type="predicted"/>